<reference evidence="2" key="2">
    <citation type="submission" date="2015-02" db="UniProtKB">
        <authorList>
            <consortium name="EnsemblMetazoa"/>
        </authorList>
    </citation>
    <scope>IDENTIFICATION</scope>
</reference>
<dbReference type="GO" id="GO:0006298">
    <property type="term" value="P:mismatch repair"/>
    <property type="evidence" value="ECO:0007669"/>
    <property type="project" value="InterPro"/>
</dbReference>
<dbReference type="InterPro" id="IPR013507">
    <property type="entry name" value="DNA_mismatch_S5_2-like"/>
</dbReference>
<dbReference type="EnsemblMetazoa" id="SMAR007872-RA">
    <property type="protein sequence ID" value="SMAR007872-PA"/>
    <property type="gene ID" value="SMAR007872"/>
</dbReference>
<accession>T1J2S4</accession>
<reference evidence="3" key="1">
    <citation type="submission" date="2011-05" db="EMBL/GenBank/DDBJ databases">
        <authorList>
            <person name="Richards S.R."/>
            <person name="Qu J."/>
            <person name="Jiang H."/>
            <person name="Jhangiani S.N."/>
            <person name="Agravi P."/>
            <person name="Goodspeed R."/>
            <person name="Gross S."/>
            <person name="Mandapat C."/>
            <person name="Jackson L."/>
            <person name="Mathew T."/>
            <person name="Pu L."/>
            <person name="Thornton R."/>
            <person name="Saada N."/>
            <person name="Wilczek-Boney K.B."/>
            <person name="Lee S."/>
            <person name="Kovar C."/>
            <person name="Wu Y."/>
            <person name="Scherer S.E."/>
            <person name="Worley K.C."/>
            <person name="Muzny D.M."/>
            <person name="Gibbs R."/>
        </authorList>
    </citation>
    <scope>NUCLEOTIDE SEQUENCE</scope>
    <source>
        <strain evidence="3">Brora</strain>
    </source>
</reference>
<dbReference type="GO" id="GO:0030983">
    <property type="term" value="F:mismatched DNA binding"/>
    <property type="evidence" value="ECO:0007669"/>
    <property type="project" value="InterPro"/>
</dbReference>
<protein>
    <recommendedName>
        <fullName evidence="1">DNA mismatch repair protein S5 domain-containing protein</fullName>
    </recommendedName>
</protein>
<dbReference type="InterPro" id="IPR038973">
    <property type="entry name" value="MutL/Mlh/Pms-like"/>
</dbReference>
<dbReference type="GO" id="GO:0005524">
    <property type="term" value="F:ATP binding"/>
    <property type="evidence" value="ECO:0007669"/>
    <property type="project" value="InterPro"/>
</dbReference>
<dbReference type="AlphaFoldDB" id="T1J2S4"/>
<evidence type="ECO:0000259" key="1">
    <source>
        <dbReference type="SMART" id="SM01340"/>
    </source>
</evidence>
<dbReference type="Gene3D" id="3.30.230.10">
    <property type="match status" value="1"/>
</dbReference>
<dbReference type="Proteomes" id="UP000014500">
    <property type="component" value="Unassembled WGS sequence"/>
</dbReference>
<dbReference type="STRING" id="126957.T1J2S4"/>
<proteinExistence type="predicted"/>
<dbReference type="InterPro" id="IPR020568">
    <property type="entry name" value="Ribosomal_Su5_D2-typ_SF"/>
</dbReference>
<name>T1J2S4_STRMM</name>
<evidence type="ECO:0000313" key="3">
    <source>
        <dbReference type="Proteomes" id="UP000014500"/>
    </source>
</evidence>
<dbReference type="GO" id="GO:0016887">
    <property type="term" value="F:ATP hydrolysis activity"/>
    <property type="evidence" value="ECO:0007669"/>
    <property type="project" value="InterPro"/>
</dbReference>
<dbReference type="SMART" id="SM01340">
    <property type="entry name" value="DNA_mis_repair"/>
    <property type="match status" value="1"/>
</dbReference>
<feature type="domain" description="DNA mismatch repair protein S5" evidence="1">
    <location>
        <begin position="3"/>
        <end position="103"/>
    </location>
</feature>
<dbReference type="InterPro" id="IPR014721">
    <property type="entry name" value="Ribsml_uS5_D2-typ_fold_subgr"/>
</dbReference>
<dbReference type="Pfam" id="PF01119">
    <property type="entry name" value="DNA_mis_repair"/>
    <property type="match status" value="1"/>
</dbReference>
<dbReference type="PhylomeDB" id="T1J2S4"/>
<dbReference type="PANTHER" id="PTHR10073:SF52">
    <property type="entry name" value="MISMATCH REPAIR ENDONUCLEASE PMS2"/>
    <property type="match status" value="1"/>
</dbReference>
<dbReference type="GO" id="GO:0140664">
    <property type="term" value="F:ATP-dependent DNA damage sensor activity"/>
    <property type="evidence" value="ECO:0007669"/>
    <property type="project" value="InterPro"/>
</dbReference>
<organism evidence="2 3">
    <name type="scientific">Strigamia maritima</name>
    <name type="common">European centipede</name>
    <name type="synonym">Geophilus maritimus</name>
    <dbReference type="NCBI Taxonomy" id="126957"/>
    <lineage>
        <taxon>Eukaryota</taxon>
        <taxon>Metazoa</taxon>
        <taxon>Ecdysozoa</taxon>
        <taxon>Arthropoda</taxon>
        <taxon>Myriapoda</taxon>
        <taxon>Chilopoda</taxon>
        <taxon>Pleurostigmophora</taxon>
        <taxon>Geophilomorpha</taxon>
        <taxon>Linotaeniidae</taxon>
        <taxon>Strigamia</taxon>
    </lineage>
</organism>
<dbReference type="EMBL" id="JH431808">
    <property type="status" value="NOT_ANNOTATED_CDS"/>
    <property type="molecule type" value="Genomic_DNA"/>
</dbReference>
<dbReference type="PANTHER" id="PTHR10073">
    <property type="entry name" value="DNA MISMATCH REPAIR PROTEIN MLH, PMS, MUTL"/>
    <property type="match status" value="1"/>
</dbReference>
<evidence type="ECO:0000313" key="2">
    <source>
        <dbReference type="EnsemblMetazoa" id="SMAR007872-PA"/>
    </source>
</evidence>
<dbReference type="eggNOG" id="KOG1978">
    <property type="taxonomic scope" value="Eukaryota"/>
</dbReference>
<sequence>MFTGQKCARNVSDVRFEAFVSSCQHESGRNQCGREFYYVNGQPFDAPKFVKVVSEAYHAYNKNRYPLVVLNLVYDRKSVEVNVTPDKRKVFLNKEKNVINSYGVFVQFVREKRRSVCRE</sequence>
<dbReference type="SUPFAM" id="SSF54211">
    <property type="entry name" value="Ribosomal protein S5 domain 2-like"/>
    <property type="match status" value="1"/>
</dbReference>
<dbReference type="GO" id="GO:0032389">
    <property type="term" value="C:MutLalpha complex"/>
    <property type="evidence" value="ECO:0007669"/>
    <property type="project" value="TreeGrafter"/>
</dbReference>
<dbReference type="HOGENOM" id="CLU_2064394_0_0_1"/>
<dbReference type="OMA" id="HESGRNQ"/>
<keyword evidence="3" id="KW-1185">Reference proteome</keyword>